<feature type="domain" description="PAS" evidence="8">
    <location>
        <begin position="53"/>
        <end position="89"/>
    </location>
</feature>
<evidence type="ECO:0000259" key="8">
    <source>
        <dbReference type="PROSITE" id="PS50112"/>
    </source>
</evidence>
<evidence type="ECO:0000313" key="9">
    <source>
        <dbReference type="EMBL" id="ENO89546.1"/>
    </source>
</evidence>
<name>N6Y5P9_THAL4</name>
<dbReference type="SMART" id="SM00388">
    <property type="entry name" value="HisKA"/>
    <property type="match status" value="1"/>
</dbReference>
<dbReference type="eggNOG" id="COG5000">
    <property type="taxonomic scope" value="Bacteria"/>
</dbReference>
<dbReference type="InterPro" id="IPR035965">
    <property type="entry name" value="PAS-like_dom_sf"/>
</dbReference>
<evidence type="ECO:0000259" key="7">
    <source>
        <dbReference type="PROSITE" id="PS50109"/>
    </source>
</evidence>
<reference evidence="9 10" key="1">
    <citation type="submission" date="2012-09" db="EMBL/GenBank/DDBJ databases">
        <title>Draft Genome Sequences of 6 Strains from Genus Thauera.</title>
        <authorList>
            <person name="Liu B."/>
            <person name="Shapleigh J.P."/>
            <person name="Frostegard A.H."/>
        </authorList>
    </citation>
    <scope>NUCLEOTIDE SEQUENCE [LARGE SCALE GENOMIC DNA]</scope>
    <source>
        <strain evidence="10">47Lol / DSM 12138</strain>
    </source>
</reference>
<gene>
    <name evidence="9" type="ORF">C666_05820</name>
</gene>
<protein>
    <recommendedName>
        <fullName evidence="2">histidine kinase</fullName>
        <ecNumber evidence="2">2.7.13.3</ecNumber>
    </recommendedName>
</protein>
<dbReference type="InterPro" id="IPR050736">
    <property type="entry name" value="Sensor_HK_Regulatory"/>
</dbReference>
<dbReference type="AlphaFoldDB" id="N6Y5P9"/>
<dbReference type="PRINTS" id="PR00344">
    <property type="entry name" value="BCTRLSENSOR"/>
</dbReference>
<proteinExistence type="predicted"/>
<dbReference type="Pfam" id="PF00512">
    <property type="entry name" value="HisKA"/>
    <property type="match status" value="1"/>
</dbReference>
<sequence length="405" mass="42703">MQGVNTEPRQSPAGSPAAPLDAAQLAEAFALFNRASEELSTAYNALQAQVGQLTERLSVLMGALPAAVVVVDRAGAVVQVNRAAEALFGGTLVGTAWRSAWARLQATETPGEFTLALPAPGAWGAGEEPRRLSLSESAPESGDERIILLHDITDTHRMRLASERNERLAAMGEMVAGLAHQLRTPLAAALLYTGNLRQPELDAAQRSRVADRALERLRYLERLIRDMLLFARGDSLGRQRFHVCELAAELAHTLEPLAKARQIAFEANCGCGDTELVGDRKALGGALTNLLENAIQASEAGACVRFDVATVSAAESGLGMDAVRFAVSDAGRGIAPELQERLFEPFFTTRAEGTGLGLAIARGVARGHGGDILLRSAPGQGSTFTLSLPLSLDAPAGPTPLPPPS</sequence>
<dbReference type="InterPro" id="IPR004358">
    <property type="entry name" value="Sig_transdc_His_kin-like_C"/>
</dbReference>
<evidence type="ECO:0000256" key="3">
    <source>
        <dbReference type="ARBA" id="ARBA00022553"/>
    </source>
</evidence>
<dbReference type="PROSITE" id="PS50109">
    <property type="entry name" value="HIS_KIN"/>
    <property type="match status" value="1"/>
</dbReference>
<dbReference type="SMART" id="SM00387">
    <property type="entry name" value="HATPase_c"/>
    <property type="match status" value="1"/>
</dbReference>
<organism evidence="9 10">
    <name type="scientific">Thauera linaloolentis (strain DSM 12138 / JCM 21573 / CCUG 41526 / CIP 105981 / IAM 15112 / NBRC 102519 / 47Lol)</name>
    <dbReference type="NCBI Taxonomy" id="1123367"/>
    <lineage>
        <taxon>Bacteria</taxon>
        <taxon>Pseudomonadati</taxon>
        <taxon>Pseudomonadota</taxon>
        <taxon>Betaproteobacteria</taxon>
        <taxon>Rhodocyclales</taxon>
        <taxon>Zoogloeaceae</taxon>
        <taxon>Thauera</taxon>
    </lineage>
</organism>
<dbReference type="PROSITE" id="PS50112">
    <property type="entry name" value="PAS"/>
    <property type="match status" value="1"/>
</dbReference>
<dbReference type="Pfam" id="PF13188">
    <property type="entry name" value="PAS_8"/>
    <property type="match status" value="1"/>
</dbReference>
<dbReference type="EC" id="2.7.13.3" evidence="2"/>
<evidence type="ECO:0000256" key="1">
    <source>
        <dbReference type="ARBA" id="ARBA00000085"/>
    </source>
</evidence>
<dbReference type="GO" id="GO:0000155">
    <property type="term" value="F:phosphorelay sensor kinase activity"/>
    <property type="evidence" value="ECO:0007669"/>
    <property type="project" value="InterPro"/>
</dbReference>
<keyword evidence="4" id="KW-0808">Transferase</keyword>
<dbReference type="EMBL" id="AMXE01000013">
    <property type="protein sequence ID" value="ENO89546.1"/>
    <property type="molecule type" value="Genomic_DNA"/>
</dbReference>
<keyword evidence="6" id="KW-0902">Two-component regulatory system</keyword>
<comment type="caution">
    <text evidence="9">The sequence shown here is derived from an EMBL/GenBank/DDBJ whole genome shotgun (WGS) entry which is preliminary data.</text>
</comment>
<keyword evidence="3" id="KW-0597">Phosphoprotein</keyword>
<dbReference type="InterPro" id="IPR036890">
    <property type="entry name" value="HATPase_C_sf"/>
</dbReference>
<dbReference type="Gene3D" id="3.30.450.20">
    <property type="entry name" value="PAS domain"/>
    <property type="match status" value="1"/>
</dbReference>
<dbReference type="Pfam" id="PF02518">
    <property type="entry name" value="HATPase_c"/>
    <property type="match status" value="1"/>
</dbReference>
<keyword evidence="10" id="KW-1185">Reference proteome</keyword>
<dbReference type="SUPFAM" id="SSF55785">
    <property type="entry name" value="PYP-like sensor domain (PAS domain)"/>
    <property type="match status" value="1"/>
</dbReference>
<evidence type="ECO:0000256" key="4">
    <source>
        <dbReference type="ARBA" id="ARBA00022679"/>
    </source>
</evidence>
<evidence type="ECO:0000256" key="6">
    <source>
        <dbReference type="ARBA" id="ARBA00023012"/>
    </source>
</evidence>
<accession>N6Y5P9</accession>
<dbReference type="InterPro" id="IPR000014">
    <property type="entry name" value="PAS"/>
</dbReference>
<dbReference type="PANTHER" id="PTHR43711:SF28">
    <property type="entry name" value="SENSOR HISTIDINE KINASE YXDK"/>
    <property type="match status" value="1"/>
</dbReference>
<dbReference type="SUPFAM" id="SSF47384">
    <property type="entry name" value="Homodimeric domain of signal transducing histidine kinase"/>
    <property type="match status" value="1"/>
</dbReference>
<evidence type="ECO:0000256" key="2">
    <source>
        <dbReference type="ARBA" id="ARBA00012438"/>
    </source>
</evidence>
<keyword evidence="5 9" id="KW-0418">Kinase</keyword>
<dbReference type="STRING" id="1123367.GCA_000621305_00245"/>
<dbReference type="InterPro" id="IPR003661">
    <property type="entry name" value="HisK_dim/P_dom"/>
</dbReference>
<dbReference type="InterPro" id="IPR036097">
    <property type="entry name" value="HisK_dim/P_sf"/>
</dbReference>
<dbReference type="PANTHER" id="PTHR43711">
    <property type="entry name" value="TWO-COMPONENT HISTIDINE KINASE"/>
    <property type="match status" value="1"/>
</dbReference>
<dbReference type="Proteomes" id="UP000013232">
    <property type="component" value="Unassembled WGS sequence"/>
</dbReference>
<dbReference type="Gene3D" id="1.10.287.130">
    <property type="match status" value="1"/>
</dbReference>
<dbReference type="SUPFAM" id="SSF55874">
    <property type="entry name" value="ATPase domain of HSP90 chaperone/DNA topoisomerase II/histidine kinase"/>
    <property type="match status" value="1"/>
</dbReference>
<feature type="domain" description="Histidine kinase" evidence="7">
    <location>
        <begin position="177"/>
        <end position="392"/>
    </location>
</feature>
<dbReference type="InterPro" id="IPR003594">
    <property type="entry name" value="HATPase_dom"/>
</dbReference>
<dbReference type="Gene3D" id="3.30.565.10">
    <property type="entry name" value="Histidine kinase-like ATPase, C-terminal domain"/>
    <property type="match status" value="1"/>
</dbReference>
<evidence type="ECO:0000256" key="5">
    <source>
        <dbReference type="ARBA" id="ARBA00022777"/>
    </source>
</evidence>
<comment type="catalytic activity">
    <reaction evidence="1">
        <text>ATP + protein L-histidine = ADP + protein N-phospho-L-histidine.</text>
        <dbReference type="EC" id="2.7.13.3"/>
    </reaction>
</comment>
<dbReference type="CDD" id="cd00082">
    <property type="entry name" value="HisKA"/>
    <property type="match status" value="1"/>
</dbReference>
<dbReference type="InterPro" id="IPR005467">
    <property type="entry name" value="His_kinase_dom"/>
</dbReference>
<evidence type="ECO:0000313" key="10">
    <source>
        <dbReference type="Proteomes" id="UP000013232"/>
    </source>
</evidence>